<dbReference type="EMBL" id="CP014806">
    <property type="protein sequence ID" value="AMW97957.1"/>
    <property type="molecule type" value="Genomic_DNA"/>
</dbReference>
<feature type="transmembrane region" description="Helical" evidence="3">
    <location>
        <begin position="142"/>
        <end position="157"/>
    </location>
</feature>
<dbReference type="Pfam" id="PF01757">
    <property type="entry name" value="Acyl_transf_3"/>
    <property type="match status" value="1"/>
</dbReference>
<feature type="transmembrane region" description="Helical" evidence="3">
    <location>
        <begin position="163"/>
        <end position="181"/>
    </location>
</feature>
<accession>A0A143H8A8</accession>
<dbReference type="InterPro" id="IPR052734">
    <property type="entry name" value="Nod_factor_acetyltransferase"/>
</dbReference>
<evidence type="ECO:0000256" key="3">
    <source>
        <dbReference type="SAM" id="Phobius"/>
    </source>
</evidence>
<feature type="transmembrane region" description="Helical" evidence="3">
    <location>
        <begin position="78"/>
        <end position="98"/>
    </location>
</feature>
<evidence type="ECO:0000313" key="5">
    <source>
        <dbReference type="EMBL" id="AMW97957.1"/>
    </source>
</evidence>
<feature type="transmembrane region" description="Helical" evidence="3">
    <location>
        <begin position="268"/>
        <end position="290"/>
    </location>
</feature>
<dbReference type="PANTHER" id="PTHR37312:SF1">
    <property type="entry name" value="MEMBRANE-BOUND ACYLTRANSFERASE YKRP-RELATED"/>
    <property type="match status" value="1"/>
</dbReference>
<comment type="subcellular location">
    <subcellularLocation>
        <location evidence="1">Membrane</location>
    </subcellularLocation>
</comment>
<feature type="transmembrane region" description="Helical" evidence="3">
    <location>
        <begin position="310"/>
        <end position="332"/>
    </location>
</feature>
<reference evidence="5 6" key="1">
    <citation type="journal article" date="2016" name="Genome Announc.">
        <title>Whole-Genome Sequence of Rummeliibacillus stabekisii Strain PP9 Isolated from Antarctic Soil.</title>
        <authorList>
            <person name="da Mota F.F."/>
            <person name="Vollu R.E."/>
            <person name="Jurelevicius D."/>
            <person name="Seldin L."/>
        </authorList>
    </citation>
    <scope>NUCLEOTIDE SEQUENCE [LARGE SCALE GENOMIC DNA]</scope>
    <source>
        <strain evidence="5 6">PP9</strain>
    </source>
</reference>
<dbReference type="InterPro" id="IPR002656">
    <property type="entry name" value="Acyl_transf_3_dom"/>
</dbReference>
<evidence type="ECO:0000256" key="2">
    <source>
        <dbReference type="ARBA" id="ARBA00007400"/>
    </source>
</evidence>
<keyword evidence="3" id="KW-1133">Transmembrane helix</keyword>
<feature type="transmembrane region" description="Helical" evidence="3">
    <location>
        <begin position="118"/>
        <end position="135"/>
    </location>
</feature>
<evidence type="ECO:0000256" key="1">
    <source>
        <dbReference type="ARBA" id="ARBA00004370"/>
    </source>
</evidence>
<feature type="transmembrane region" description="Helical" evidence="3">
    <location>
        <begin position="44"/>
        <end position="66"/>
    </location>
</feature>
<proteinExistence type="inferred from homology"/>
<name>A0A143H8A8_9BACL</name>
<reference evidence="6" key="2">
    <citation type="submission" date="2016-03" db="EMBL/GenBank/DDBJ databases">
        <authorList>
            <person name="Ploux O."/>
        </authorList>
    </citation>
    <scope>NUCLEOTIDE SEQUENCE [LARGE SCALE GENOMIC DNA]</scope>
    <source>
        <strain evidence="6">PP9</strain>
    </source>
</reference>
<evidence type="ECO:0000259" key="4">
    <source>
        <dbReference type="Pfam" id="PF01757"/>
    </source>
</evidence>
<gene>
    <name evidence="5" type="ORF">ATY39_00150</name>
</gene>
<dbReference type="OrthoDB" id="6623990at2"/>
<feature type="transmembrane region" description="Helical" evidence="3">
    <location>
        <begin position="202"/>
        <end position="221"/>
    </location>
</feature>
<keyword evidence="3" id="KW-0472">Membrane</keyword>
<comment type="similarity">
    <text evidence="2">Belongs to the acyltransferase 3 family.</text>
</comment>
<dbReference type="GO" id="GO:0016747">
    <property type="term" value="F:acyltransferase activity, transferring groups other than amino-acyl groups"/>
    <property type="evidence" value="ECO:0007669"/>
    <property type="project" value="InterPro"/>
</dbReference>
<feature type="transmembrane region" description="Helical" evidence="3">
    <location>
        <begin position="21"/>
        <end position="38"/>
    </location>
</feature>
<dbReference type="AlphaFoldDB" id="A0A143H8A8"/>
<feature type="domain" description="Acyltransferase 3" evidence="4">
    <location>
        <begin position="17"/>
        <end position="323"/>
    </location>
</feature>
<protein>
    <recommendedName>
        <fullName evidence="4">Acyltransferase 3 domain-containing protein</fullName>
    </recommendedName>
</protein>
<dbReference type="STRING" id="241244.ATY39_00150"/>
<feature type="transmembrane region" description="Helical" evidence="3">
    <location>
        <begin position="241"/>
        <end position="261"/>
    </location>
</feature>
<sequence>MKVRNYVLIAKERVFTFDNSKALLIFLVVLGHFVDYYTDISRNMQVLFFFIYIFHMPLFIFIAGLFSKSTINKSPFRIDRVLTFLLLYFILEIVLYLMLHVWFGSESYDLTMFSEDGVSWFMFAMAAWLCIGYFLNQFKPKYVLIGTTVLALLVGYDKEVGDFLVASRIIVYLPFFMAGYYTNPQKLAGFLQQKSVRITSGIILLLTIAFIYFNIDLIYGLRPLLSGRNAYVVAGLPVMGGFIRLGLMIVTTIVSLAVMAIMPNKKTWYTVIGVRSLQVYFLHRFILFIYQHYHLNDYLAKISPNHWLEIYLCFAAILTVLLSWKGFGWILIKIQSISYVRFKKPEKVVRQ</sequence>
<evidence type="ECO:0000313" key="6">
    <source>
        <dbReference type="Proteomes" id="UP000076021"/>
    </source>
</evidence>
<keyword evidence="3" id="KW-0812">Transmembrane</keyword>
<keyword evidence="6" id="KW-1185">Reference proteome</keyword>
<dbReference type="PANTHER" id="PTHR37312">
    <property type="entry name" value="MEMBRANE-BOUND ACYLTRANSFERASE YKRP-RELATED"/>
    <property type="match status" value="1"/>
</dbReference>
<dbReference type="KEGG" id="rst:ATY39_00150"/>
<dbReference type="Proteomes" id="UP000076021">
    <property type="component" value="Chromosome"/>
</dbReference>
<organism evidence="5 6">
    <name type="scientific">Rummeliibacillus stabekisii</name>
    <dbReference type="NCBI Taxonomy" id="241244"/>
    <lineage>
        <taxon>Bacteria</taxon>
        <taxon>Bacillati</taxon>
        <taxon>Bacillota</taxon>
        <taxon>Bacilli</taxon>
        <taxon>Bacillales</taxon>
        <taxon>Caryophanaceae</taxon>
        <taxon>Rummeliibacillus</taxon>
    </lineage>
</organism>